<evidence type="ECO:0000313" key="2">
    <source>
        <dbReference type="EMBL" id="OGZ19382.1"/>
    </source>
</evidence>
<protein>
    <submittedName>
        <fullName evidence="2">Uncharacterized protein</fullName>
    </submittedName>
</protein>
<dbReference type="Proteomes" id="UP000178106">
    <property type="component" value="Unassembled WGS sequence"/>
</dbReference>
<reference evidence="2 3" key="1">
    <citation type="journal article" date="2016" name="Nat. Commun.">
        <title>Thousands of microbial genomes shed light on interconnected biogeochemical processes in an aquifer system.</title>
        <authorList>
            <person name="Anantharaman K."/>
            <person name="Brown C.T."/>
            <person name="Hug L.A."/>
            <person name="Sharon I."/>
            <person name="Castelle C.J."/>
            <person name="Probst A.J."/>
            <person name="Thomas B.C."/>
            <person name="Singh A."/>
            <person name="Wilkins M.J."/>
            <person name="Karaoz U."/>
            <person name="Brodie E.L."/>
            <person name="Williams K.H."/>
            <person name="Hubbard S.S."/>
            <person name="Banfield J.F."/>
        </authorList>
    </citation>
    <scope>NUCLEOTIDE SEQUENCE [LARGE SCALE GENOMIC DNA]</scope>
</reference>
<comment type="caution">
    <text evidence="2">The sequence shown here is derived from an EMBL/GenBank/DDBJ whole genome shotgun (WGS) entry which is preliminary data.</text>
</comment>
<keyword evidence="1" id="KW-1133">Transmembrane helix</keyword>
<proteinExistence type="predicted"/>
<feature type="transmembrane region" description="Helical" evidence="1">
    <location>
        <begin position="6"/>
        <end position="24"/>
    </location>
</feature>
<keyword evidence="1" id="KW-0472">Membrane</keyword>
<dbReference type="AlphaFoldDB" id="A0A1G2E118"/>
<keyword evidence="1" id="KW-0812">Transmembrane</keyword>
<evidence type="ECO:0000313" key="3">
    <source>
        <dbReference type="Proteomes" id="UP000178106"/>
    </source>
</evidence>
<name>A0A1G2E118_9BACT</name>
<organism evidence="2 3">
    <name type="scientific">Candidatus Lloydbacteria bacterium RIFOXYC12_FULL_46_25</name>
    <dbReference type="NCBI Taxonomy" id="1798670"/>
    <lineage>
        <taxon>Bacteria</taxon>
        <taxon>Candidatus Lloydiibacteriota</taxon>
    </lineage>
</organism>
<accession>A0A1G2E118</accession>
<gene>
    <name evidence="2" type="ORF">A2494_01325</name>
</gene>
<evidence type="ECO:0000256" key="1">
    <source>
        <dbReference type="SAM" id="Phobius"/>
    </source>
</evidence>
<dbReference type="EMBL" id="MHLU01000056">
    <property type="protein sequence ID" value="OGZ19382.1"/>
    <property type="molecule type" value="Genomic_DNA"/>
</dbReference>
<sequence>MSQTKIIISAVVTLILIGGGYILFTSNKAGSNGTQVETEVTPGGTEVVVTSGKKMAFSEFMKQGGSYKCTVTQNVNNTDTKGLTYIDGSMIRGEYNISTQGMSITSTLIVRDGYTYTWTSMAPSMGFKAKVVESTEADANTGMSGTYSFDANEIGDYDCAPWTPDARMFTLPTGVTFTEIK</sequence>